<dbReference type="OMA" id="IIGHERP"/>
<dbReference type="PANTHER" id="PTHR42924:SF3">
    <property type="entry name" value="POLYMERASE_HISTIDINOL PHOSPHATASE N-TERMINAL DOMAIN-CONTAINING PROTEIN"/>
    <property type="match status" value="1"/>
</dbReference>
<gene>
    <name evidence="3" type="ORF">BKD89_01295</name>
</gene>
<dbReference type="AlphaFoldDB" id="A0A3G3IF39"/>
<dbReference type="InterPro" id="IPR003141">
    <property type="entry name" value="Pol/His_phosphatase_N"/>
</dbReference>
<dbReference type="PANTHER" id="PTHR42924">
    <property type="entry name" value="EXONUCLEASE"/>
    <property type="match status" value="1"/>
</dbReference>
<evidence type="ECO:0000313" key="3">
    <source>
        <dbReference type="EMBL" id="AYQ54453.1"/>
    </source>
</evidence>
<dbReference type="GO" id="GO:0004534">
    <property type="term" value="F:5'-3' RNA exonuclease activity"/>
    <property type="evidence" value="ECO:0007669"/>
    <property type="project" value="TreeGrafter"/>
</dbReference>
<dbReference type="Proteomes" id="UP000273278">
    <property type="component" value="Chromosome"/>
</dbReference>
<name>A0A3G3IF39_9ARCH</name>
<sequence>MPKVNIKSNRVLFGPPDYSSLSEMGYMFADMHFHTNCSDSFTDVMDAVALARMRGTGVAITDHNLIASAVKVADKKDVFVIPGIEVSTSDGPHILMYFYETRDMSAFWRKYIRPNLQSCPWLALKDMSTEKLLYTIEQEDIHCVVSAAHPLGYFGTNKGVEICIEKGYLSEDIVKMLDAYEVICSGMTHSSNLRALAAAEQYGLSYTGGTDGHMLEEVGNVITAVQASNREEFLDGIKGGYSLVIGQEKSVIKKAKMGSESFVRFMEHAPSAFYVQTRSGVRSIRRSGSKIGSKIKDRIRNQGPRRRG</sequence>
<dbReference type="Gene3D" id="3.20.20.140">
    <property type="entry name" value="Metal-dependent hydrolases"/>
    <property type="match status" value="1"/>
</dbReference>
<dbReference type="InterPro" id="IPR016195">
    <property type="entry name" value="Pol/histidinol_Pase-like"/>
</dbReference>
<feature type="domain" description="Polymerase/histidinol phosphatase N-terminal" evidence="2">
    <location>
        <begin position="29"/>
        <end position="90"/>
    </location>
</feature>
<dbReference type="SUPFAM" id="SSF89550">
    <property type="entry name" value="PHP domain-like"/>
    <property type="match status" value="1"/>
</dbReference>
<evidence type="ECO:0000256" key="1">
    <source>
        <dbReference type="SAM" id="MobiDB-lite"/>
    </source>
</evidence>
<feature type="region of interest" description="Disordered" evidence="1">
    <location>
        <begin position="286"/>
        <end position="308"/>
    </location>
</feature>
<organism evidence="3 4">
    <name type="scientific">Methanomethylophilus alvi</name>
    <dbReference type="NCBI Taxonomy" id="1291540"/>
    <lineage>
        <taxon>Archaea</taxon>
        <taxon>Methanobacteriati</taxon>
        <taxon>Thermoplasmatota</taxon>
        <taxon>Thermoplasmata</taxon>
        <taxon>Methanomassiliicoccales</taxon>
        <taxon>Methanomethylophilaceae</taxon>
        <taxon>Methanomethylophilus</taxon>
    </lineage>
</organism>
<accession>A0A3G3IF39</accession>
<evidence type="ECO:0000259" key="2">
    <source>
        <dbReference type="SMART" id="SM00481"/>
    </source>
</evidence>
<evidence type="ECO:0000313" key="4">
    <source>
        <dbReference type="Proteomes" id="UP000273278"/>
    </source>
</evidence>
<dbReference type="GO" id="GO:0035312">
    <property type="term" value="F:5'-3' DNA exonuclease activity"/>
    <property type="evidence" value="ECO:0007669"/>
    <property type="project" value="TreeGrafter"/>
</dbReference>
<dbReference type="RefSeq" id="WP_015504165.1">
    <property type="nucleotide sequence ID" value="NZ_CAYARL010000008.1"/>
</dbReference>
<dbReference type="Pfam" id="PF13263">
    <property type="entry name" value="PHP_C"/>
    <property type="match status" value="1"/>
</dbReference>
<dbReference type="GeneID" id="41321060"/>
<reference evidence="3 4" key="1">
    <citation type="submission" date="2016-10" db="EMBL/GenBank/DDBJ databases">
        <title>Complete genome of the TMA-utilizing, human hosted archaeon Methanomethylophilus alvus Gen. nov, sp. nov., strain Mx-05, derived from a pure culture.</title>
        <authorList>
            <person name="Brugere J.-F."/>
            <person name="Ben Hania W."/>
            <person name="Chaudhary P.P."/>
            <person name="Gaci N."/>
            <person name="Borrel G."/>
            <person name="Cao Van Tuat L."/>
            <person name="Fardeau M.-L."/>
            <person name="Harris H.M.B."/>
            <person name="O'Toole P.W."/>
            <person name="Ollivier B."/>
        </authorList>
    </citation>
    <scope>NUCLEOTIDE SEQUENCE [LARGE SCALE GENOMIC DNA]</scope>
    <source>
        <strain evidence="3 4">Mx-05</strain>
    </source>
</reference>
<dbReference type="EMBL" id="CP017686">
    <property type="protein sequence ID" value="AYQ54453.1"/>
    <property type="molecule type" value="Genomic_DNA"/>
</dbReference>
<dbReference type="SMART" id="SM00481">
    <property type="entry name" value="POLIIIAc"/>
    <property type="match status" value="1"/>
</dbReference>
<protein>
    <recommendedName>
        <fullName evidence="2">Polymerase/histidinol phosphatase N-terminal domain-containing protein</fullName>
    </recommendedName>
</protein>
<dbReference type="InterPro" id="IPR052018">
    <property type="entry name" value="PHP_domain"/>
</dbReference>
<proteinExistence type="predicted"/>